<evidence type="ECO:0000313" key="5">
    <source>
        <dbReference type="EMBL" id="MDB6176256.1"/>
    </source>
</evidence>
<dbReference type="EMBL" id="JAQBIE010000002">
    <property type="protein sequence ID" value="MDB6176256.1"/>
    <property type="molecule type" value="Genomic_DNA"/>
</dbReference>
<evidence type="ECO:0000256" key="2">
    <source>
        <dbReference type="ARBA" id="ARBA00022679"/>
    </source>
</evidence>
<reference evidence="5" key="1">
    <citation type="submission" date="2022-12" db="EMBL/GenBank/DDBJ databases">
        <title>Paracoccus onchidii sp. nov., isolated from a marine invertebrate from the South China Sea.</title>
        <authorList>
            <person name="Xu S."/>
            <person name="Liu Z."/>
            <person name="Xu Y."/>
        </authorList>
    </citation>
    <scope>NUCLEOTIDE SEQUENCE</scope>
    <source>
        <strain evidence="5">Z330</strain>
    </source>
</reference>
<keyword evidence="2" id="KW-0808">Transferase</keyword>
<evidence type="ECO:0000313" key="6">
    <source>
        <dbReference type="Proteomes" id="UP001165641"/>
    </source>
</evidence>
<sequence>MAQPNLNWISPGLGKQAQLVEEPTWFWAEKDGAIVDAWSVAEDFTHISDQTMSRLNELTRNSARHDGPRKIVEFNCGLIYAPQIQVGNRNFRIDGKTVSIDYSRLLIARELKDKLAAQIEASRAATISHPIDIADGIARDLPVYVQAREIHYFFHFMTETLPQFVTIRDAGLQGPITLCDLNDPPAYVMGFIETLFPELADRVTVSGKRHDVSDALIVADLEDLSRTHGAIEPPRLDADTSAQQQNPHGLLGISTMFSNSHSVNLKRVAETGRDLVAKMDKSHLPKRFVISRRKAKRRKLIGEEKLLELLEPLGFEPFVAEDYSPMEQIAAFSQAEMIVSPHGAGMTNIMFASPNCHAIELTQRQYVGRARHFIRLADIARCGYEIVLCDESGDNYEMKANVGNDVAITTDAAARIARHVQNILQDGFRPNWRLRTDKKVNSVNALTDIAGKEAQRIRFFGMQRSGNHAIINWVARNLGTDSLFLNCCSARKSPYESFTQLEVNGEIIPKAKQVALDGSALSRSLDGTHTLLVSYENHSPTEKNISEISLPTYSGPDFAKNILIHRSYLNWLASYIKLIRSRLQKKKQDSLAEEFAQVARGVSQYTDMLGVLIDGALPENLVAISYDKWCIDGDYRAEVLNRLGLQNQDNSLGNIQDYGGGSSFDETGSAEVDPSRFAKRRDLMEGDLTFDSFAKLLEHDPTLIALNAKGLI</sequence>
<dbReference type="RefSeq" id="WP_271887391.1">
    <property type="nucleotide sequence ID" value="NZ_JAQBIE010000002.1"/>
</dbReference>
<feature type="domain" description="Glycosyltransferase 61 catalytic" evidence="4">
    <location>
        <begin position="153"/>
        <end position="358"/>
    </location>
</feature>
<dbReference type="InterPro" id="IPR049625">
    <property type="entry name" value="Glyco_transf_61_cat"/>
</dbReference>
<organism evidence="5 6">
    <name type="scientific">Paracoccus onchidii</name>
    <dbReference type="NCBI Taxonomy" id="3017813"/>
    <lineage>
        <taxon>Bacteria</taxon>
        <taxon>Pseudomonadati</taxon>
        <taxon>Pseudomonadota</taxon>
        <taxon>Alphaproteobacteria</taxon>
        <taxon>Rhodobacterales</taxon>
        <taxon>Paracoccaceae</taxon>
        <taxon>Paracoccus</taxon>
    </lineage>
</organism>
<evidence type="ECO:0000256" key="3">
    <source>
        <dbReference type="ARBA" id="ARBA00023180"/>
    </source>
</evidence>
<protein>
    <submittedName>
        <fullName evidence="5">Glycosyltransferase 61 family protein</fullName>
    </submittedName>
</protein>
<dbReference type="PANTHER" id="PTHR20961">
    <property type="entry name" value="GLYCOSYLTRANSFERASE"/>
    <property type="match status" value="1"/>
</dbReference>
<keyword evidence="6" id="KW-1185">Reference proteome</keyword>
<accession>A0ABT4ZA76</accession>
<keyword evidence="3" id="KW-0325">Glycoprotein</keyword>
<dbReference type="Pfam" id="PF04577">
    <property type="entry name" value="Glyco_transf_61"/>
    <property type="match status" value="1"/>
</dbReference>
<dbReference type="InterPro" id="IPR007657">
    <property type="entry name" value="Glycosyltransferase_61"/>
</dbReference>
<dbReference type="Proteomes" id="UP001165641">
    <property type="component" value="Unassembled WGS sequence"/>
</dbReference>
<gene>
    <name evidence="5" type="ORF">PAF17_01905</name>
</gene>
<keyword evidence="1" id="KW-0328">Glycosyltransferase</keyword>
<proteinExistence type="predicted"/>
<name>A0ABT4ZA76_9RHOB</name>
<evidence type="ECO:0000256" key="1">
    <source>
        <dbReference type="ARBA" id="ARBA00022676"/>
    </source>
</evidence>
<evidence type="ECO:0000259" key="4">
    <source>
        <dbReference type="Pfam" id="PF04577"/>
    </source>
</evidence>
<comment type="caution">
    <text evidence="5">The sequence shown here is derived from an EMBL/GenBank/DDBJ whole genome shotgun (WGS) entry which is preliminary data.</text>
</comment>